<organism evidence="6 7">
    <name type="scientific">Gadus morhua</name>
    <name type="common">Atlantic cod</name>
    <dbReference type="NCBI Taxonomy" id="8049"/>
    <lineage>
        <taxon>Eukaryota</taxon>
        <taxon>Metazoa</taxon>
        <taxon>Chordata</taxon>
        <taxon>Craniata</taxon>
        <taxon>Vertebrata</taxon>
        <taxon>Euteleostomi</taxon>
        <taxon>Actinopterygii</taxon>
        <taxon>Neopterygii</taxon>
        <taxon>Teleostei</taxon>
        <taxon>Neoteleostei</taxon>
        <taxon>Acanthomorphata</taxon>
        <taxon>Zeiogadaria</taxon>
        <taxon>Gadariae</taxon>
        <taxon>Gadiformes</taxon>
        <taxon>Gadoidei</taxon>
        <taxon>Gadidae</taxon>
        <taxon>Gadus</taxon>
    </lineage>
</organism>
<reference evidence="6" key="2">
    <citation type="submission" date="2025-09" db="UniProtKB">
        <authorList>
            <consortium name="Ensembl"/>
        </authorList>
    </citation>
    <scope>IDENTIFICATION</scope>
</reference>
<dbReference type="InterPro" id="IPR000192">
    <property type="entry name" value="Aminotrans_V_dom"/>
</dbReference>
<dbReference type="HAMAP" id="MF_03050">
    <property type="entry name" value="MOCOS"/>
    <property type="match status" value="1"/>
</dbReference>
<evidence type="ECO:0000256" key="3">
    <source>
        <dbReference type="ARBA" id="ARBA00023150"/>
    </source>
</evidence>
<dbReference type="Pfam" id="PF03476">
    <property type="entry name" value="MOSC_N"/>
    <property type="match status" value="1"/>
</dbReference>
<dbReference type="InterPro" id="IPR028886">
    <property type="entry name" value="MoCo_sulfurase"/>
</dbReference>
<dbReference type="InterPro" id="IPR011037">
    <property type="entry name" value="Pyrv_Knase-like_insert_dom_sf"/>
</dbReference>
<evidence type="ECO:0000256" key="4">
    <source>
        <dbReference type="HAMAP-Rule" id="MF_03050"/>
    </source>
</evidence>
<name>A0A8C5C937_GADMO</name>
<dbReference type="InterPro" id="IPR015422">
    <property type="entry name" value="PyrdxlP-dep_Trfase_small"/>
</dbReference>
<dbReference type="GO" id="GO:0008265">
    <property type="term" value="F:molybdenum cofactor sulfurtransferase activity"/>
    <property type="evidence" value="ECO:0007669"/>
    <property type="project" value="UniProtKB-UniRule"/>
</dbReference>
<evidence type="ECO:0000313" key="6">
    <source>
        <dbReference type="Ensembl" id="ENSGMOP00000057099.1"/>
    </source>
</evidence>
<dbReference type="GO" id="GO:0030170">
    <property type="term" value="F:pyridoxal phosphate binding"/>
    <property type="evidence" value="ECO:0007669"/>
    <property type="project" value="UniProtKB-UniRule"/>
</dbReference>
<feature type="modified residue" description="N6-(pyridoxal phosphate)lysine" evidence="4">
    <location>
        <position position="266"/>
    </location>
</feature>
<dbReference type="InterPro" id="IPR005302">
    <property type="entry name" value="MoCF_Sase_C"/>
</dbReference>
<dbReference type="PROSITE" id="PS51340">
    <property type="entry name" value="MOSC"/>
    <property type="match status" value="1"/>
</dbReference>
<feature type="domain" description="MOSC" evidence="5">
    <location>
        <begin position="665"/>
        <end position="820"/>
    </location>
</feature>
<evidence type="ECO:0000256" key="2">
    <source>
        <dbReference type="ARBA" id="ARBA00022898"/>
    </source>
</evidence>
<dbReference type="Gene3D" id="3.40.640.10">
    <property type="entry name" value="Type I PLP-dependent aspartate aminotransferase-like (Major domain)"/>
    <property type="match status" value="1"/>
</dbReference>
<dbReference type="GO" id="GO:0006777">
    <property type="term" value="P:Mo-molybdopterin cofactor biosynthetic process"/>
    <property type="evidence" value="ECO:0007669"/>
    <property type="project" value="UniProtKB-UniRule"/>
</dbReference>
<dbReference type="Gene3D" id="3.90.1150.10">
    <property type="entry name" value="Aspartate Aminotransferase, domain 1"/>
    <property type="match status" value="1"/>
</dbReference>
<dbReference type="Proteomes" id="UP000694546">
    <property type="component" value="Chromosome 15"/>
</dbReference>
<dbReference type="SUPFAM" id="SSF141673">
    <property type="entry name" value="MOSC N-terminal domain-like"/>
    <property type="match status" value="1"/>
</dbReference>
<dbReference type="EC" id="2.8.1.9" evidence="4"/>
<keyword evidence="7" id="KW-1185">Reference proteome</keyword>
<dbReference type="InterPro" id="IPR015424">
    <property type="entry name" value="PyrdxlP-dep_Trfase"/>
</dbReference>
<dbReference type="InterPro" id="IPR015421">
    <property type="entry name" value="PyrdxlP-dep_Trfase_major"/>
</dbReference>
<dbReference type="GO" id="GO:0030151">
    <property type="term" value="F:molybdenum ion binding"/>
    <property type="evidence" value="ECO:0007669"/>
    <property type="project" value="UniProtKB-UniRule"/>
</dbReference>
<dbReference type="PANTHER" id="PTHR14237:SF80">
    <property type="entry name" value="MOLYBDENUM COFACTOR SULFURASE"/>
    <property type="match status" value="1"/>
</dbReference>
<comment type="function">
    <text evidence="4">Sulfurates the molybdenum cofactor. Sulfation of molybdenum is essential for xanthine dehydrogenase (XDH) and aldehyde oxidase (ADO) enzymes in which molybdenum cofactor is liganded by 1 oxygen and 1 sulfur atom in active form.</text>
</comment>
<dbReference type="InterPro" id="IPR005303">
    <property type="entry name" value="MOCOS_middle"/>
</dbReference>
<feature type="active site" evidence="4">
    <location>
        <position position="407"/>
    </location>
</feature>
<keyword evidence="3 4" id="KW-0501">Molybdenum cofactor biosynthesis</keyword>
<dbReference type="Ensembl" id="ENSGMOT00000053860.1">
    <property type="protein sequence ID" value="ENSGMOP00000057099.1"/>
    <property type="gene ID" value="ENSGMOG00000005979.2"/>
</dbReference>
<dbReference type="SUPFAM" id="SSF50800">
    <property type="entry name" value="PK beta-barrel domain-like"/>
    <property type="match status" value="1"/>
</dbReference>
<accession>A0A8C5C937</accession>
<keyword evidence="1 4" id="KW-0808">Transferase</keyword>
<dbReference type="OMA" id="PCTRCQM"/>
<proteinExistence type="inferred from homology"/>
<comment type="catalytic activity">
    <reaction evidence="4">
        <text>Mo-molybdopterin + L-cysteine + AH2 = thio-Mo-molybdopterin + L-alanine + A + H2O</text>
        <dbReference type="Rhea" id="RHEA:42636"/>
        <dbReference type="ChEBI" id="CHEBI:13193"/>
        <dbReference type="ChEBI" id="CHEBI:15377"/>
        <dbReference type="ChEBI" id="CHEBI:17499"/>
        <dbReference type="ChEBI" id="CHEBI:35235"/>
        <dbReference type="ChEBI" id="CHEBI:57972"/>
        <dbReference type="ChEBI" id="CHEBI:71302"/>
        <dbReference type="ChEBI" id="CHEBI:82685"/>
        <dbReference type="EC" id="2.8.1.9"/>
    </reaction>
</comment>
<comment type="similarity">
    <text evidence="4">Belongs to the class-V pyridoxal-phosphate-dependent aminotransferase family. MOCOS subfamily.</text>
</comment>
<evidence type="ECO:0000313" key="7">
    <source>
        <dbReference type="Proteomes" id="UP000694546"/>
    </source>
</evidence>
<dbReference type="GeneTree" id="ENSGT00940000157051"/>
<evidence type="ECO:0000256" key="1">
    <source>
        <dbReference type="ARBA" id="ARBA00022679"/>
    </source>
</evidence>
<sequence>AAITYAMEFRNLCSLETFRDICSPSGYSENLEDVIKNEFTRIKGVTYLDHAGATLYPESAVREFCLDISKNVYGNPHSHNPSSTLTHDTVDRVRYRILQHFNTTPEEYSVIFTSGSTAGLKLVSEAFPWSAPTATEPGSLFCYLTDNHTSVVGIRGPASAQGALPIPVSPSEVEGRARAGVEGVGGHDGPAACQTPHLFCYPAQSNFSGRKYPLGHVRGIRARRLYPACDHPGRWFVLLDAAAHVGCSPLDLQSCAADFVPLSFYKMFGFPTGLGALLVRNQAAARLKKCYFGGGTAAGYLAGEDYFVPTANVCDRFEDGSVSFLDIIEPHAFGLARYTHMLLSSLCHGNGHPVAQMYTQGQFDSPDTQGAILNFNLLDCRGHIIGYSQVDKLASLYNIHLRTGCFCNTGACQHFLDITDQEVKNNLKAGHVCGDSIDLVDGKPTGSVRVSFGYMSTFDDCQTFLSFVVDCFVEKPPRVDRVRLENLRQTKTGPCGNSHQKRSIKLSANGGIKQEVETRRPAEPSLEGCVRPSSAVDTTLPKNPYTLTHIYIYPVKSCAAFEVCDWPLGASGLLFDRSWMVVNGHGVCLSQKREPRLCQILPRVELPLGQLSLSAPGMENLSVPLESAATLKTIQRVCQSKVCGDRVETVDSGDEAATWLSDFLGQPCRLIRQSPDSIRGGQKRLNTGKTTKTSTAVLSLVNEAQYLLINQASESSEDGQPLERQDLISRFRANLVIAGVEPFEEDSWSQLIIGNAQFLVGGRCGRCQMICVDQDTGAKSKAPLLALSACRSGKVGPNRPYLIIQPRAQCGVHLQTMAFA</sequence>
<keyword evidence="2 4" id="KW-0663">Pyridoxal phosphate</keyword>
<dbReference type="GO" id="GO:0016829">
    <property type="term" value="F:lyase activity"/>
    <property type="evidence" value="ECO:0007669"/>
    <property type="project" value="UniProtKB-UniRule"/>
</dbReference>
<gene>
    <name evidence="4" type="primary">MOCOS</name>
</gene>
<protein>
    <recommendedName>
        <fullName evidence="4">Molybdenum cofactor sulfurase</fullName>
        <shortName evidence="4">MCS</shortName>
        <shortName evidence="4">MOS</shortName>
        <shortName evidence="4">MoCo sulfurase</shortName>
        <ecNumber evidence="4">2.8.1.9</ecNumber>
    </recommendedName>
    <alternativeName>
        <fullName evidence="4">Molybdenum cofactor sulfurtransferase</fullName>
    </alternativeName>
</protein>
<evidence type="ECO:0000259" key="5">
    <source>
        <dbReference type="PROSITE" id="PS51340"/>
    </source>
</evidence>
<reference evidence="6" key="1">
    <citation type="submission" date="2025-08" db="UniProtKB">
        <authorList>
            <consortium name="Ensembl"/>
        </authorList>
    </citation>
    <scope>IDENTIFICATION</scope>
</reference>
<dbReference type="Pfam" id="PF00266">
    <property type="entry name" value="Aminotran_5"/>
    <property type="match status" value="1"/>
</dbReference>
<dbReference type="PANTHER" id="PTHR14237">
    <property type="entry name" value="MOLYBDOPTERIN COFACTOR SULFURASE MOSC"/>
    <property type="match status" value="1"/>
</dbReference>
<comment type="cofactor">
    <cofactor evidence="4">
        <name>pyridoxal 5'-phosphate</name>
        <dbReference type="ChEBI" id="CHEBI:597326"/>
    </cofactor>
</comment>
<dbReference type="AlphaFoldDB" id="A0A8C5C937"/>
<dbReference type="Pfam" id="PF03473">
    <property type="entry name" value="MOSC"/>
    <property type="match status" value="1"/>
</dbReference>
<dbReference type="SUPFAM" id="SSF53383">
    <property type="entry name" value="PLP-dependent transferases"/>
    <property type="match status" value="1"/>
</dbReference>